<proteinExistence type="predicted"/>
<dbReference type="InterPro" id="IPR019734">
    <property type="entry name" value="TPR_rpt"/>
</dbReference>
<dbReference type="InterPro" id="IPR003593">
    <property type="entry name" value="AAA+_ATPase"/>
</dbReference>
<keyword evidence="5" id="KW-1185">Reference proteome</keyword>
<evidence type="ECO:0000256" key="1">
    <source>
        <dbReference type="PROSITE-ProRule" id="PRU00339"/>
    </source>
</evidence>
<feature type="repeat" description="TPR" evidence="1">
    <location>
        <begin position="613"/>
        <end position="646"/>
    </location>
</feature>
<dbReference type="InterPro" id="IPR011990">
    <property type="entry name" value="TPR-like_helical_dom_sf"/>
</dbReference>
<keyword evidence="1" id="KW-0802">TPR repeat</keyword>
<dbReference type="SMART" id="SM00382">
    <property type="entry name" value="AAA"/>
    <property type="match status" value="1"/>
</dbReference>
<dbReference type="Pfam" id="PF13401">
    <property type="entry name" value="AAA_22"/>
    <property type="match status" value="1"/>
</dbReference>
<keyword evidence="2" id="KW-0812">Transmembrane</keyword>
<feature type="transmembrane region" description="Helical" evidence="2">
    <location>
        <begin position="815"/>
        <end position="836"/>
    </location>
</feature>
<dbReference type="STRING" id="405564.SAMN04487905_107147"/>
<name>A0A1H0UTM0_9ACTN</name>
<evidence type="ECO:0000313" key="4">
    <source>
        <dbReference type="EMBL" id="SDP69629.1"/>
    </source>
</evidence>
<dbReference type="EMBL" id="FNJR01000007">
    <property type="protein sequence ID" value="SDP69629.1"/>
    <property type="molecule type" value="Genomic_DNA"/>
</dbReference>
<feature type="domain" description="AAA+ ATPase" evidence="3">
    <location>
        <begin position="74"/>
        <end position="239"/>
    </location>
</feature>
<evidence type="ECO:0000313" key="5">
    <source>
        <dbReference type="Proteomes" id="UP000199497"/>
    </source>
</evidence>
<organism evidence="4 5">
    <name type="scientific">Actinopolyspora xinjiangensis</name>
    <dbReference type="NCBI Taxonomy" id="405564"/>
    <lineage>
        <taxon>Bacteria</taxon>
        <taxon>Bacillati</taxon>
        <taxon>Actinomycetota</taxon>
        <taxon>Actinomycetes</taxon>
        <taxon>Actinopolysporales</taxon>
        <taxon>Actinopolysporaceae</taxon>
        <taxon>Actinopolyspora</taxon>
    </lineage>
</organism>
<sequence>MRYTSDVAETHNIFNGKAERVVQAGRVETMHMHVSSPAPESLSVLPPAPNTFTGRVPELDELVGKLSTTGSPERNSVITITGPPGAGKTALALTAAHRAVEAGRFPGGTLFADLHGYDSDQRAAPENVLSGFLRSMGVPGEHLPHALGELSALFRKRLSNCSSTLLVLDNVFHIEQIESLLPHHTEHRILITTRNELALPEARRLVLGTLSPTSSVDLLSDILRKTNRDDNRIRETDKLKALARKCDHLPLALRILAGILVTEQDRPLDSVLDSLNHDGDRLDQLDPGTGYSVRTALTLSYRCLDAEAANVFRLLALHPGNEFTHDQVATLVGRTSNKTDILLWRLRRAHLLQPGTHPENHSFHDLTRLYARERLETDEPATNAQEALGRLLEFHTRQADAAAYLLSEEADDSVVERAFETPVEALEWAGEQCETHVALVSLAVRHGHHERAHELACALDPLMCFRHSWIERMHVLHSTIEATQRLGDKKSEVFAFQKLANTYRWLAEHEESLNCLQITVSLAKDISERILPAKVTLELGEILLETGDTKKAVRIHKRAEKIFRLTNEDSFRVAALCGIGESQYAINENENSRKNFQKALKLADKTNDRPGKLRASSGLGSVFIAEGDHENAAEYLTHAVKLTRPDSDIEKADILERSADLNIAFGDLDEAVKFLNRALDLYCHLGKHNNFSLALEKLRTILPPNEKTNLEETAKFTENAFTETSSPSYRVLSTPPPSTSSPTLPRLKYGYLARTATLTICWTWLFVDSMVQKKQPDWLPSWFWLFLFVNEILVGTYYMYEPKKRSKLFETTEKIFIKIAMVHSLITPIGAILATWLTFGPIAAIAVSTILATINLTGLSKSKRINI</sequence>
<dbReference type="PANTHER" id="PTHR47691">
    <property type="entry name" value="REGULATOR-RELATED"/>
    <property type="match status" value="1"/>
</dbReference>
<gene>
    <name evidence="4" type="ORF">SAMN04487905_107147</name>
</gene>
<reference evidence="5" key="1">
    <citation type="submission" date="2016-10" db="EMBL/GenBank/DDBJ databases">
        <authorList>
            <person name="Varghese N."/>
            <person name="Submissions S."/>
        </authorList>
    </citation>
    <scope>NUCLEOTIDE SEQUENCE [LARGE SCALE GENOMIC DNA]</scope>
    <source>
        <strain evidence="5">DSM 46732</strain>
    </source>
</reference>
<feature type="transmembrane region" description="Helical" evidence="2">
    <location>
        <begin position="779"/>
        <end position="800"/>
    </location>
</feature>
<dbReference type="SUPFAM" id="SSF48452">
    <property type="entry name" value="TPR-like"/>
    <property type="match status" value="1"/>
</dbReference>
<keyword evidence="2" id="KW-1133">Transmembrane helix</keyword>
<keyword evidence="2" id="KW-0472">Membrane</keyword>
<dbReference type="Gene3D" id="1.25.40.10">
    <property type="entry name" value="Tetratricopeptide repeat domain"/>
    <property type="match status" value="1"/>
</dbReference>
<dbReference type="Pfam" id="PF13424">
    <property type="entry name" value="TPR_12"/>
    <property type="match status" value="1"/>
</dbReference>
<feature type="transmembrane region" description="Helical" evidence="2">
    <location>
        <begin position="842"/>
        <end position="859"/>
    </location>
</feature>
<dbReference type="InterPro" id="IPR049945">
    <property type="entry name" value="AAA_22"/>
</dbReference>
<evidence type="ECO:0000259" key="3">
    <source>
        <dbReference type="SMART" id="SM00382"/>
    </source>
</evidence>
<evidence type="ECO:0000256" key="2">
    <source>
        <dbReference type="SAM" id="Phobius"/>
    </source>
</evidence>
<dbReference type="PANTHER" id="PTHR47691:SF3">
    <property type="entry name" value="HTH-TYPE TRANSCRIPTIONAL REGULATOR RV0890C-RELATED"/>
    <property type="match status" value="1"/>
</dbReference>
<dbReference type="AlphaFoldDB" id="A0A1H0UTM0"/>
<dbReference type="GO" id="GO:0043531">
    <property type="term" value="F:ADP binding"/>
    <property type="evidence" value="ECO:0007669"/>
    <property type="project" value="InterPro"/>
</dbReference>
<dbReference type="SMART" id="SM00028">
    <property type="entry name" value="TPR"/>
    <property type="match status" value="5"/>
</dbReference>
<dbReference type="PRINTS" id="PR00364">
    <property type="entry name" value="DISEASERSIST"/>
</dbReference>
<dbReference type="SUPFAM" id="SSF52540">
    <property type="entry name" value="P-loop containing nucleoside triphosphate hydrolases"/>
    <property type="match status" value="1"/>
</dbReference>
<dbReference type="InterPro" id="IPR027417">
    <property type="entry name" value="P-loop_NTPase"/>
</dbReference>
<protein>
    <submittedName>
        <fullName evidence="4">Tetratricopeptide repeat-containing protein</fullName>
    </submittedName>
</protein>
<dbReference type="Gene3D" id="3.40.50.300">
    <property type="entry name" value="P-loop containing nucleotide triphosphate hydrolases"/>
    <property type="match status" value="1"/>
</dbReference>
<dbReference type="PROSITE" id="PS50005">
    <property type="entry name" value="TPR"/>
    <property type="match status" value="1"/>
</dbReference>
<dbReference type="Proteomes" id="UP000199497">
    <property type="component" value="Unassembled WGS sequence"/>
</dbReference>
<accession>A0A1H0UTM0</accession>